<dbReference type="PhylomeDB" id="A0A060T271"/>
<gene>
    <name evidence="2" type="ORF">GNLVRS02_ARAD1C26664g</name>
</gene>
<feature type="region of interest" description="Disordered" evidence="1">
    <location>
        <begin position="357"/>
        <end position="376"/>
    </location>
</feature>
<dbReference type="InterPro" id="IPR007268">
    <property type="entry name" value="Rad9/Ddc1"/>
</dbReference>
<dbReference type="GO" id="GO:0006281">
    <property type="term" value="P:DNA repair"/>
    <property type="evidence" value="ECO:0007669"/>
    <property type="project" value="TreeGrafter"/>
</dbReference>
<dbReference type="PANTHER" id="PTHR15237">
    <property type="entry name" value="DNA REPAIR PROTEIN RAD9"/>
    <property type="match status" value="1"/>
</dbReference>
<dbReference type="GO" id="GO:0031573">
    <property type="term" value="P:mitotic intra-S DNA damage checkpoint signaling"/>
    <property type="evidence" value="ECO:0007669"/>
    <property type="project" value="TreeGrafter"/>
</dbReference>
<dbReference type="PANTHER" id="PTHR15237:SF0">
    <property type="entry name" value="CELL CYCLE CHECKPOINT CONTROL PROTEIN"/>
    <property type="match status" value="1"/>
</dbReference>
<organism evidence="2">
    <name type="scientific">Blastobotrys adeninivorans</name>
    <name type="common">Yeast</name>
    <name type="synonym">Arxula adeninivorans</name>
    <dbReference type="NCBI Taxonomy" id="409370"/>
    <lineage>
        <taxon>Eukaryota</taxon>
        <taxon>Fungi</taxon>
        <taxon>Dikarya</taxon>
        <taxon>Ascomycota</taxon>
        <taxon>Saccharomycotina</taxon>
        <taxon>Dipodascomycetes</taxon>
        <taxon>Dipodascales</taxon>
        <taxon>Trichomonascaceae</taxon>
        <taxon>Blastobotrys</taxon>
    </lineage>
</organism>
<name>A0A060T271_BLAAD</name>
<dbReference type="SUPFAM" id="SSF55979">
    <property type="entry name" value="DNA clamp"/>
    <property type="match status" value="1"/>
</dbReference>
<dbReference type="EMBL" id="HG937693">
    <property type="protein sequence ID" value="CDP35058.1"/>
    <property type="molecule type" value="Genomic_DNA"/>
</dbReference>
<dbReference type="Pfam" id="PF04139">
    <property type="entry name" value="Rad9"/>
    <property type="match status" value="1"/>
</dbReference>
<dbReference type="GO" id="GO:0000076">
    <property type="term" value="P:DNA replication checkpoint signaling"/>
    <property type="evidence" value="ECO:0007669"/>
    <property type="project" value="TreeGrafter"/>
</dbReference>
<accession>A0A060T271</accession>
<protein>
    <submittedName>
        <fullName evidence="2">ARAD1C26664p</fullName>
    </submittedName>
</protein>
<dbReference type="InterPro" id="IPR046938">
    <property type="entry name" value="DNA_clamp_sf"/>
</dbReference>
<reference evidence="2" key="1">
    <citation type="submission" date="2014-02" db="EMBL/GenBank/DDBJ databases">
        <authorList>
            <person name="Genoscope - CEA"/>
        </authorList>
    </citation>
    <scope>NUCLEOTIDE SEQUENCE</scope>
    <source>
        <strain evidence="2">LS3</strain>
    </source>
</reference>
<reference evidence="2" key="2">
    <citation type="submission" date="2014-06" db="EMBL/GenBank/DDBJ databases">
        <title>The complete genome of Blastobotrys (Arxula) adeninivorans LS3 - a yeast of biotechnological interest.</title>
        <authorList>
            <person name="Kunze G."/>
            <person name="Gaillardin C."/>
            <person name="Czernicka M."/>
            <person name="Durrens P."/>
            <person name="Martin T."/>
            <person name="Boer E."/>
            <person name="Gabaldon T."/>
            <person name="Cruz J."/>
            <person name="Talla E."/>
            <person name="Marck C."/>
            <person name="Goffeau A."/>
            <person name="Barbe V."/>
            <person name="Baret P."/>
            <person name="Baronian K."/>
            <person name="Beier S."/>
            <person name="Bleykasten C."/>
            <person name="Bode R."/>
            <person name="Casaregola S."/>
            <person name="Despons L."/>
            <person name="Fairhead C."/>
            <person name="Giersberg M."/>
            <person name="Gierski P."/>
            <person name="Hahnel U."/>
            <person name="Hartmann A."/>
            <person name="Jankowska D."/>
            <person name="Jubin C."/>
            <person name="Jung P."/>
            <person name="Lafontaine I."/>
            <person name="Leh-Louis V."/>
            <person name="Lemaire M."/>
            <person name="Marcet-Houben M."/>
            <person name="Mascher M."/>
            <person name="Morel G."/>
            <person name="Richard G.-F."/>
            <person name="Riechen J."/>
            <person name="Sacerdot C."/>
            <person name="Sarkar A."/>
            <person name="Savel G."/>
            <person name="Schacherer J."/>
            <person name="Sherman D."/>
            <person name="Straub M.-L."/>
            <person name="Stein N."/>
            <person name="Thierry A."/>
            <person name="Trautwein-Schult A."/>
            <person name="Westhof E."/>
            <person name="Worch S."/>
            <person name="Dujon B."/>
            <person name="Souciet J.-L."/>
            <person name="Wincker P."/>
            <person name="Scholz U."/>
            <person name="Neuveglise N."/>
        </authorList>
    </citation>
    <scope>NUCLEOTIDE SEQUENCE</scope>
    <source>
        <strain evidence="2">LS3</strain>
    </source>
</reference>
<evidence type="ECO:0000313" key="2">
    <source>
        <dbReference type="EMBL" id="CDP35058.1"/>
    </source>
</evidence>
<dbReference type="GO" id="GO:0071479">
    <property type="term" value="P:cellular response to ionizing radiation"/>
    <property type="evidence" value="ECO:0007669"/>
    <property type="project" value="TreeGrafter"/>
</dbReference>
<dbReference type="AlphaFoldDB" id="A0A060T271"/>
<proteinExistence type="predicted"/>
<dbReference type="Gene3D" id="3.70.10.10">
    <property type="match status" value="1"/>
</dbReference>
<sequence length="426" mass="47824">MSEISATIDAGSGLKFWNKCLQNLSRVGLDQVTFDFGPKHVTLSSINRSGSAFHSIKVGAPFFSSYKYGHDRLGLSSRGGSEHNTVFHIRCKQLVPVFRKLEKDAVHVKQLRIIISQKVKDGVRTPRMTVEVILHSGIAKSYSMACTEAPSAMRYPTIDPGQYENSFQFKAKTFRRNLDLMSPQAEEFSLNFRPEYIHMRGYTRAIYNSSKELLKQPLNSNIKLNYNQLESLDAYSNVTIEFRFKEFRQFVALVDSFAGTPVIDAAYKEPGFPMHFRAHRSSLPAGVEHVEILFMTAGDTVDDGAEVQRLAFKRHSYSIQDVQNQTFNNASTAEEADPVAHSESTAVDISESAVNWDTSEPMAGPRETNQNAQDAVAHDTHNSGMEVDYGEDEDEMDRKLEEFSTQVLREGLGPTQNKSQAHGLFD</sequence>
<dbReference type="GO" id="GO:0030896">
    <property type="term" value="C:checkpoint clamp complex"/>
    <property type="evidence" value="ECO:0007669"/>
    <property type="project" value="InterPro"/>
</dbReference>
<evidence type="ECO:0000256" key="1">
    <source>
        <dbReference type="SAM" id="MobiDB-lite"/>
    </source>
</evidence>